<proteinExistence type="predicted"/>
<dbReference type="EMBL" id="VSSQ01137192">
    <property type="protein sequence ID" value="MPN61080.1"/>
    <property type="molecule type" value="Genomic_DNA"/>
</dbReference>
<name>A0A645JDD4_9ZZZZ</name>
<dbReference type="AlphaFoldDB" id="A0A645JDD4"/>
<organism evidence="1">
    <name type="scientific">bioreactor metagenome</name>
    <dbReference type="NCBI Taxonomy" id="1076179"/>
    <lineage>
        <taxon>unclassified sequences</taxon>
        <taxon>metagenomes</taxon>
        <taxon>ecological metagenomes</taxon>
    </lineage>
</organism>
<reference evidence="1" key="1">
    <citation type="submission" date="2019-08" db="EMBL/GenBank/DDBJ databases">
        <authorList>
            <person name="Kucharzyk K."/>
            <person name="Murdoch R.W."/>
            <person name="Higgins S."/>
            <person name="Loffler F."/>
        </authorList>
    </citation>
    <scope>NUCLEOTIDE SEQUENCE</scope>
</reference>
<comment type="caution">
    <text evidence="1">The sequence shown here is derived from an EMBL/GenBank/DDBJ whole genome shotgun (WGS) entry which is preliminary data.</text>
</comment>
<gene>
    <name evidence="1" type="ORF">SDC9_208814</name>
</gene>
<evidence type="ECO:0000313" key="1">
    <source>
        <dbReference type="EMBL" id="MPN61080.1"/>
    </source>
</evidence>
<protein>
    <submittedName>
        <fullName evidence="1">Uncharacterized protein</fullName>
    </submittedName>
</protein>
<accession>A0A645JDD4</accession>
<sequence>MPAQYPAPQARRVRGEDVLVATGHPEPGATGELLVQLAGRPPGVAGENAQICVAAAGDLHRCVQVQQADVTDHRTPARRLFGGILQFRHADRALG</sequence>